<dbReference type="PROSITE" id="PS00551">
    <property type="entry name" value="MOLYBDOPTERIN_PROK_1"/>
    <property type="match status" value="1"/>
</dbReference>
<evidence type="ECO:0000259" key="8">
    <source>
        <dbReference type="PROSITE" id="PS51669"/>
    </source>
</evidence>
<evidence type="ECO:0000256" key="1">
    <source>
        <dbReference type="ARBA" id="ARBA00022485"/>
    </source>
</evidence>
<dbReference type="NCBIfam" id="TIGR01409">
    <property type="entry name" value="TAT_signal_seq"/>
    <property type="match status" value="1"/>
</dbReference>
<proteinExistence type="predicted"/>
<dbReference type="InterPro" id="IPR019546">
    <property type="entry name" value="TAT_signal_bac_arc"/>
</dbReference>
<dbReference type="Pfam" id="PF10518">
    <property type="entry name" value="TAT_signal"/>
    <property type="match status" value="1"/>
</dbReference>
<dbReference type="Gene3D" id="3.40.50.740">
    <property type="match status" value="1"/>
</dbReference>
<evidence type="ECO:0000256" key="3">
    <source>
        <dbReference type="ARBA" id="ARBA00022723"/>
    </source>
</evidence>
<keyword evidence="4" id="KW-0732">Signal</keyword>
<dbReference type="Pfam" id="PF04879">
    <property type="entry name" value="Molybdop_Fe4S4"/>
    <property type="match status" value="1"/>
</dbReference>
<keyword evidence="10" id="KW-1185">Reference proteome</keyword>
<keyword evidence="2" id="KW-0500">Molybdenum</keyword>
<dbReference type="Proteomes" id="UP001519289">
    <property type="component" value="Unassembled WGS sequence"/>
</dbReference>
<feature type="domain" description="4Fe-4S Mo/W bis-MGD-type" evidence="8">
    <location>
        <begin position="37"/>
        <end position="93"/>
    </location>
</feature>
<dbReference type="EMBL" id="JAGGLG010000035">
    <property type="protein sequence ID" value="MBP2019792.1"/>
    <property type="molecule type" value="Genomic_DNA"/>
</dbReference>
<evidence type="ECO:0000256" key="2">
    <source>
        <dbReference type="ARBA" id="ARBA00022505"/>
    </source>
</evidence>
<dbReference type="Gene3D" id="3.40.228.10">
    <property type="entry name" value="Dimethylsulfoxide Reductase, domain 2"/>
    <property type="match status" value="1"/>
</dbReference>
<dbReference type="SUPFAM" id="SSF53706">
    <property type="entry name" value="Formate dehydrogenase/DMSO reductase, domains 1-3"/>
    <property type="match status" value="1"/>
</dbReference>
<evidence type="ECO:0000256" key="7">
    <source>
        <dbReference type="ARBA" id="ARBA00023014"/>
    </source>
</evidence>
<keyword evidence="1" id="KW-0004">4Fe-4S</keyword>
<keyword evidence="6" id="KW-0408">Iron</keyword>
<reference evidence="9 10" key="1">
    <citation type="submission" date="2021-03" db="EMBL/GenBank/DDBJ databases">
        <title>Genomic Encyclopedia of Type Strains, Phase IV (KMG-IV): sequencing the most valuable type-strain genomes for metagenomic binning, comparative biology and taxonomic classification.</title>
        <authorList>
            <person name="Goeker M."/>
        </authorList>
    </citation>
    <scope>NUCLEOTIDE SEQUENCE [LARGE SCALE GENOMIC DNA]</scope>
    <source>
        <strain evidence="9 10">DSM 27138</strain>
    </source>
</reference>
<organism evidence="9 10">
    <name type="scientific">Symbiobacterium terraclitae</name>
    <dbReference type="NCBI Taxonomy" id="557451"/>
    <lineage>
        <taxon>Bacteria</taxon>
        <taxon>Bacillati</taxon>
        <taxon>Bacillota</taxon>
        <taxon>Clostridia</taxon>
        <taxon>Eubacteriales</taxon>
        <taxon>Symbiobacteriaceae</taxon>
        <taxon>Symbiobacterium</taxon>
    </lineage>
</organism>
<dbReference type="InterPro" id="IPR006311">
    <property type="entry name" value="TAT_signal"/>
</dbReference>
<dbReference type="InterPro" id="IPR006963">
    <property type="entry name" value="Mopterin_OxRdtase_4Fe-4S_dom"/>
</dbReference>
<sequence>MAELNRRDFLKLGGVAAGALAVDLGLPRRRAQAAADVRRVPTLCEMCTSRCGVFAVLENGRVTRIEGNPDHPTNLGRPCARGNAGASALYDPDRLKEPMKRGEDGKLYPITWEQAFEEIGTKLNQIRNLHGPEALVFAEYNNLNSALTKRFTESFGSPNHVGHAANCFANRNVGYSAVFGALPSVDYANVKFYLSPGRNLLGGIKVSEVAALARAKANGARIVVLDPRHSELAGWGEWIPIKSAGDLAFLLAVANVLITENLYNKEWIDTHANGFDQLKEGILQYTPEWQEQHTDIPAEKVRQLAREMAAAAPAAVVDPGWHGGNGMYWNGYEAARAGAIVNALLGNLGAKGGLKLSPKVAQGTIDDVPEGAVVDSGGGG</sequence>
<name>A0ABS4JW79_9FIRM</name>
<gene>
    <name evidence="9" type="ORF">J2Z79_003234</name>
</gene>
<dbReference type="Gene3D" id="2.20.25.90">
    <property type="entry name" value="ADC-like domains"/>
    <property type="match status" value="1"/>
</dbReference>
<protein>
    <submittedName>
        <fullName evidence="9">Thiosulfate reductase/polysulfide reductase chain A</fullName>
    </submittedName>
</protein>
<evidence type="ECO:0000256" key="6">
    <source>
        <dbReference type="ARBA" id="ARBA00023004"/>
    </source>
</evidence>
<evidence type="ECO:0000313" key="10">
    <source>
        <dbReference type="Proteomes" id="UP001519289"/>
    </source>
</evidence>
<evidence type="ECO:0000256" key="5">
    <source>
        <dbReference type="ARBA" id="ARBA00023002"/>
    </source>
</evidence>
<dbReference type="InterPro" id="IPR050612">
    <property type="entry name" value="Prok_Mopterin_Oxidored"/>
</dbReference>
<dbReference type="PROSITE" id="PS51318">
    <property type="entry name" value="TAT"/>
    <property type="match status" value="1"/>
</dbReference>
<dbReference type="RefSeq" id="WP_209467892.1">
    <property type="nucleotide sequence ID" value="NZ_JAGGLG010000035.1"/>
</dbReference>
<keyword evidence="7" id="KW-0411">Iron-sulfur</keyword>
<comment type="caution">
    <text evidence="9">The sequence shown here is derived from an EMBL/GenBank/DDBJ whole genome shotgun (WGS) entry which is preliminary data.</text>
</comment>
<dbReference type="Pfam" id="PF00384">
    <property type="entry name" value="Molybdopterin"/>
    <property type="match status" value="1"/>
</dbReference>
<evidence type="ECO:0000256" key="4">
    <source>
        <dbReference type="ARBA" id="ARBA00022729"/>
    </source>
</evidence>
<keyword evidence="5" id="KW-0560">Oxidoreductase</keyword>
<dbReference type="InterPro" id="IPR027467">
    <property type="entry name" value="MopterinOxRdtase_cofactor_BS"/>
</dbReference>
<dbReference type="PROSITE" id="PS51669">
    <property type="entry name" value="4FE4S_MOW_BIS_MGD"/>
    <property type="match status" value="1"/>
</dbReference>
<dbReference type="PANTHER" id="PTHR43742">
    <property type="entry name" value="TRIMETHYLAMINE-N-OXIDE REDUCTASE"/>
    <property type="match status" value="1"/>
</dbReference>
<dbReference type="PANTHER" id="PTHR43742:SF9">
    <property type="entry name" value="TETRATHIONATE REDUCTASE SUBUNIT A"/>
    <property type="match status" value="1"/>
</dbReference>
<dbReference type="SMART" id="SM00926">
    <property type="entry name" value="Molybdop_Fe4S4"/>
    <property type="match status" value="1"/>
</dbReference>
<dbReference type="InterPro" id="IPR006656">
    <property type="entry name" value="Mopterin_OxRdtase"/>
</dbReference>
<accession>A0ABS4JW79</accession>
<evidence type="ECO:0000313" key="9">
    <source>
        <dbReference type="EMBL" id="MBP2019792.1"/>
    </source>
</evidence>
<keyword evidence="3" id="KW-0479">Metal-binding</keyword>